<dbReference type="Proteomes" id="UP001230933">
    <property type="component" value="Chromosome"/>
</dbReference>
<gene>
    <name evidence="1" type="ORF">QIE55_19515</name>
</gene>
<dbReference type="Pfam" id="PF22752">
    <property type="entry name" value="DUF488-N3i"/>
    <property type="match status" value="1"/>
</dbReference>
<reference evidence="1" key="1">
    <citation type="submission" date="2023-08" db="EMBL/GenBank/DDBJ databases">
        <title>Isolation and Characterization of Rhodococcus erythropolis MGMM8.</title>
        <authorList>
            <person name="Diabankana R.G.C."/>
            <person name="Afordoanyi D.M."/>
            <person name="Validov S.Z."/>
        </authorList>
    </citation>
    <scope>NUCLEOTIDE SEQUENCE</scope>
    <source>
        <strain evidence="1">MGMM8</strain>
    </source>
</reference>
<dbReference type="AlphaFoldDB" id="A0AAX3UZQ7"/>
<dbReference type="EMBL" id="CP124545">
    <property type="protein sequence ID" value="WGV47729.2"/>
    <property type="molecule type" value="Genomic_DNA"/>
</dbReference>
<accession>A0AAX3UZQ7</accession>
<proteinExistence type="predicted"/>
<dbReference type="RefSeq" id="WP_264613055.1">
    <property type="nucleotide sequence ID" value="NZ_CP124545.1"/>
</dbReference>
<protein>
    <recommendedName>
        <fullName evidence="3">DUF488 family protein</fullName>
    </recommendedName>
</protein>
<evidence type="ECO:0000313" key="1">
    <source>
        <dbReference type="EMBL" id="WGV47729.2"/>
    </source>
</evidence>
<sequence length="53" mass="6226">MTRRIITVEGVYEPASECNAVGLLIDQLWPRGVKRENLQYASHRHRILDPLFY</sequence>
<dbReference type="InterPro" id="IPR052552">
    <property type="entry name" value="YeaO-like"/>
</dbReference>
<evidence type="ECO:0008006" key="3">
    <source>
        <dbReference type="Google" id="ProtNLM"/>
    </source>
</evidence>
<evidence type="ECO:0000313" key="2">
    <source>
        <dbReference type="Proteomes" id="UP001230933"/>
    </source>
</evidence>
<name>A0AAX3UZQ7_RHOER</name>
<organism evidence="1 2">
    <name type="scientific">Rhodococcus erythropolis</name>
    <name type="common">Arthrobacter picolinophilus</name>
    <dbReference type="NCBI Taxonomy" id="1833"/>
    <lineage>
        <taxon>Bacteria</taxon>
        <taxon>Bacillati</taxon>
        <taxon>Actinomycetota</taxon>
        <taxon>Actinomycetes</taxon>
        <taxon>Mycobacteriales</taxon>
        <taxon>Nocardiaceae</taxon>
        <taxon>Rhodococcus</taxon>
        <taxon>Rhodococcus erythropolis group</taxon>
    </lineage>
</organism>